<sequence>MAPFITPCHATDAACLKSTAQKTLQVIAPGVPALGIQSMDPMRVDHVAASQAGLEMDFKNTIVKGLRNCVVDSLKYLMFHVKEKEVSGEKYWDVYEWKHSADVKTGVQYHFENLFNGNKAL</sequence>
<proteinExistence type="predicted"/>
<reference evidence="1 2" key="1">
    <citation type="journal article" date="2015" name="Genome Biol. Evol.">
        <title>The genome of winter moth (Operophtera brumata) provides a genomic perspective on sexual dimorphism and phenology.</title>
        <authorList>
            <person name="Derks M.F."/>
            <person name="Smit S."/>
            <person name="Salis L."/>
            <person name="Schijlen E."/>
            <person name="Bossers A."/>
            <person name="Mateman C."/>
            <person name="Pijl A.S."/>
            <person name="de Ridder D."/>
            <person name="Groenen M.A."/>
            <person name="Visser M.E."/>
            <person name="Megens H.J."/>
        </authorList>
    </citation>
    <scope>NUCLEOTIDE SEQUENCE [LARGE SCALE GENOMIC DNA]</scope>
    <source>
        <strain evidence="1">WM2013NL</strain>
        <tissue evidence="1">Head and thorax</tissue>
    </source>
</reference>
<dbReference type="PANTHER" id="PTHR11008">
    <property type="entry name" value="PROTEIN TAKEOUT-LIKE PROTEIN"/>
    <property type="match status" value="1"/>
</dbReference>
<dbReference type="Proteomes" id="UP000037510">
    <property type="component" value="Unassembled WGS sequence"/>
</dbReference>
<keyword evidence="2" id="KW-1185">Reference proteome</keyword>
<dbReference type="InterPro" id="IPR010562">
    <property type="entry name" value="Haemolymph_juvenile_hormone-bd"/>
</dbReference>
<dbReference type="PANTHER" id="PTHR11008:SF41">
    <property type="entry name" value="RE70318P"/>
    <property type="match status" value="1"/>
</dbReference>
<dbReference type="AlphaFoldDB" id="A0A0L7KGH7"/>
<evidence type="ECO:0000313" key="2">
    <source>
        <dbReference type="Proteomes" id="UP000037510"/>
    </source>
</evidence>
<dbReference type="Pfam" id="PF06585">
    <property type="entry name" value="JHBP"/>
    <property type="match status" value="1"/>
</dbReference>
<feature type="non-terminal residue" evidence="1">
    <location>
        <position position="121"/>
    </location>
</feature>
<dbReference type="InterPro" id="IPR038606">
    <property type="entry name" value="To_sf"/>
</dbReference>
<protein>
    <submittedName>
        <fullName evidence="1">Juvenile hormone binding protein</fullName>
    </submittedName>
</protein>
<evidence type="ECO:0000313" key="1">
    <source>
        <dbReference type="EMBL" id="KOB62437.1"/>
    </source>
</evidence>
<dbReference type="Gene3D" id="3.15.10.30">
    <property type="entry name" value="Haemolymph juvenile hormone binding protein"/>
    <property type="match status" value="1"/>
</dbReference>
<name>A0A0L7KGH7_OPEBR</name>
<dbReference type="EMBL" id="JTDY01009856">
    <property type="protein sequence ID" value="KOB62437.1"/>
    <property type="molecule type" value="Genomic_DNA"/>
</dbReference>
<comment type="caution">
    <text evidence="1">The sequence shown here is derived from an EMBL/GenBank/DDBJ whole genome shotgun (WGS) entry which is preliminary data.</text>
</comment>
<gene>
    <name evidence="1" type="ORF">OBRU01_25046</name>
</gene>
<organism evidence="1 2">
    <name type="scientific">Operophtera brumata</name>
    <name type="common">Winter moth</name>
    <name type="synonym">Phalaena brumata</name>
    <dbReference type="NCBI Taxonomy" id="104452"/>
    <lineage>
        <taxon>Eukaryota</taxon>
        <taxon>Metazoa</taxon>
        <taxon>Ecdysozoa</taxon>
        <taxon>Arthropoda</taxon>
        <taxon>Hexapoda</taxon>
        <taxon>Insecta</taxon>
        <taxon>Pterygota</taxon>
        <taxon>Neoptera</taxon>
        <taxon>Endopterygota</taxon>
        <taxon>Lepidoptera</taxon>
        <taxon>Glossata</taxon>
        <taxon>Ditrysia</taxon>
        <taxon>Geometroidea</taxon>
        <taxon>Geometridae</taxon>
        <taxon>Larentiinae</taxon>
        <taxon>Operophtera</taxon>
    </lineage>
</organism>
<accession>A0A0L7KGH7</accession>
<dbReference type="GO" id="GO:0005615">
    <property type="term" value="C:extracellular space"/>
    <property type="evidence" value="ECO:0007669"/>
    <property type="project" value="TreeGrafter"/>
</dbReference>